<gene>
    <name evidence="2" type="ORF">B7P33_06725</name>
</gene>
<keyword evidence="1" id="KW-0472">Membrane</keyword>
<evidence type="ECO:0000256" key="1">
    <source>
        <dbReference type="SAM" id="Phobius"/>
    </source>
</evidence>
<dbReference type="Proteomes" id="UP000219559">
    <property type="component" value="Unassembled WGS sequence"/>
</dbReference>
<keyword evidence="1" id="KW-1133">Transmembrane helix</keyword>
<proteinExistence type="predicted"/>
<protein>
    <submittedName>
        <fullName evidence="2">Amino acid permease</fullName>
    </submittedName>
</protein>
<dbReference type="InterPro" id="IPR024294">
    <property type="entry name" value="DUF3810"/>
</dbReference>
<feature type="transmembrane region" description="Helical" evidence="1">
    <location>
        <begin position="49"/>
        <end position="71"/>
    </location>
</feature>
<organism evidence="2 3">
    <name type="scientific">Sediminicola luteus</name>
    <dbReference type="NCBI Taxonomy" id="319238"/>
    <lineage>
        <taxon>Bacteria</taxon>
        <taxon>Pseudomonadati</taxon>
        <taxon>Bacteroidota</taxon>
        <taxon>Flavobacteriia</taxon>
        <taxon>Flavobacteriales</taxon>
        <taxon>Flavobacteriaceae</taxon>
        <taxon>Sediminicola</taxon>
    </lineage>
</organism>
<dbReference type="RefSeq" id="WP_097440135.1">
    <property type="nucleotide sequence ID" value="NZ_KZ300476.1"/>
</dbReference>
<evidence type="ECO:0000313" key="2">
    <source>
        <dbReference type="EMBL" id="PCE64856.1"/>
    </source>
</evidence>
<accession>A0A2A4GA49</accession>
<feature type="transmembrane region" description="Helical" evidence="1">
    <location>
        <begin position="91"/>
        <end position="111"/>
    </location>
</feature>
<dbReference type="EMBL" id="NBWU01000002">
    <property type="protein sequence ID" value="PCE64856.1"/>
    <property type="molecule type" value="Genomic_DNA"/>
</dbReference>
<comment type="caution">
    <text evidence="2">The sequence shown here is derived from an EMBL/GenBank/DDBJ whole genome shotgun (WGS) entry which is preliminary data.</text>
</comment>
<reference evidence="2 3" key="1">
    <citation type="submission" date="2017-04" db="EMBL/GenBank/DDBJ databases">
        <title>A new member of the family Flavobacteriaceae isolated from ascidians.</title>
        <authorList>
            <person name="Chen L."/>
        </authorList>
    </citation>
    <scope>NUCLEOTIDE SEQUENCE [LARGE SCALE GENOMIC DNA]</scope>
    <source>
        <strain evidence="2 3">HQA918</strain>
    </source>
</reference>
<dbReference type="AlphaFoldDB" id="A0A2A4GA49"/>
<name>A0A2A4GA49_9FLAO</name>
<sequence>MKWNYKHLAAASLVPQIILVKLLGSRPDWIERYYSQGLYPYISSLSRTLSGWLPFSVGDMLYAFFIGLILWRLVKHRKKIRKNLLGLGRDVLALLAAVYFCFHLLWGFNYYRQPIAEKMDIAETSEHSDLIALSEQLIVKTNTLQLALTQDSTKKVVTPYTKREIYEMSAAGYEALQKRYPFLAYGKPSIKSSLFSLGLSYSGYGGYLNPFTNEAQVNGRIPNFRTPITTTHEMGHQIGYAAENETNFVGYLAARAHPDPYFRYSAHAFALGYCLGTLQRKDPEAFKKLLPKLNAGVRANFKEVSDFWAQYENPAEPYLKKIYSTFLKANNQKKGILSYRSVVGLLVAYHKKHPV</sequence>
<dbReference type="Pfam" id="PF12725">
    <property type="entry name" value="DUF3810"/>
    <property type="match status" value="1"/>
</dbReference>
<keyword evidence="3" id="KW-1185">Reference proteome</keyword>
<dbReference type="OrthoDB" id="1048788at2"/>
<evidence type="ECO:0000313" key="3">
    <source>
        <dbReference type="Proteomes" id="UP000219559"/>
    </source>
</evidence>
<keyword evidence="1" id="KW-0812">Transmembrane</keyword>